<comment type="caution">
    <text evidence="3">The sequence shown here is derived from an EMBL/GenBank/DDBJ whole genome shotgun (WGS) entry which is preliminary data.</text>
</comment>
<reference evidence="3 4" key="1">
    <citation type="submission" date="2020-08" db="EMBL/GenBank/DDBJ databases">
        <title>Genomic Encyclopedia of Type Strains, Phase IV (KMG-IV): sequencing the most valuable type-strain genomes for metagenomic binning, comparative biology and taxonomic classification.</title>
        <authorList>
            <person name="Goeker M."/>
        </authorList>
    </citation>
    <scope>NUCLEOTIDE SEQUENCE [LARGE SCALE GENOMIC DNA]</scope>
    <source>
        <strain evidence="3 4">DSM 40141</strain>
    </source>
</reference>
<accession>A0A7X0HDN6</accession>
<evidence type="ECO:0000313" key="3">
    <source>
        <dbReference type="EMBL" id="MBB6435685.1"/>
    </source>
</evidence>
<proteinExistence type="predicted"/>
<dbReference type="Pfam" id="PF04314">
    <property type="entry name" value="PCuAC"/>
    <property type="match status" value="1"/>
</dbReference>
<feature type="region of interest" description="Disordered" evidence="1">
    <location>
        <begin position="175"/>
        <end position="229"/>
    </location>
</feature>
<dbReference type="EMBL" id="JACHEM010000004">
    <property type="protein sequence ID" value="MBB6435685.1"/>
    <property type="molecule type" value="Genomic_DNA"/>
</dbReference>
<protein>
    <recommendedName>
        <fullName evidence="5">DUF461 domain-containing protein</fullName>
    </recommendedName>
</protein>
<sequence length="229" mass="22655">MRSLRRGALAATALAFSIASLAACGAGNDAQTLSVKPDNAAISVDNGKIKIQNAVVITQPRDKDKGNAVGEGPAVVSATVFNDGDKPQTLDAIKLGSPSADVKLTPAKGSTGKVTVPAGGSVIIGGKDNVSAVIENGRESAQNGNAQPVTFSFSETGDVTLRAFVVPAHDHFEGFGPDKVPATPTASPTGSPTGTPTGTPGSTPGSETGSPANTTPTPPAGSATQTAAR</sequence>
<name>A0A7X0HDN6_9ACTN</name>
<dbReference type="InterPro" id="IPR007410">
    <property type="entry name" value="LpqE-like"/>
</dbReference>
<dbReference type="AlphaFoldDB" id="A0A7X0HDN6"/>
<dbReference type="Proteomes" id="UP000540423">
    <property type="component" value="Unassembled WGS sequence"/>
</dbReference>
<dbReference type="PROSITE" id="PS51257">
    <property type="entry name" value="PROKAR_LIPOPROTEIN"/>
    <property type="match status" value="1"/>
</dbReference>
<evidence type="ECO:0000256" key="1">
    <source>
        <dbReference type="SAM" id="MobiDB-lite"/>
    </source>
</evidence>
<evidence type="ECO:0008006" key="5">
    <source>
        <dbReference type="Google" id="ProtNLM"/>
    </source>
</evidence>
<dbReference type="RefSeq" id="WP_185029385.1">
    <property type="nucleotide sequence ID" value="NZ_BNBN01000007.1"/>
</dbReference>
<keyword evidence="4" id="KW-1185">Reference proteome</keyword>
<feature type="signal peptide" evidence="2">
    <location>
        <begin position="1"/>
        <end position="22"/>
    </location>
</feature>
<evidence type="ECO:0000256" key="2">
    <source>
        <dbReference type="SAM" id="SignalP"/>
    </source>
</evidence>
<feature type="chain" id="PRO_5031515668" description="DUF461 domain-containing protein" evidence="2">
    <location>
        <begin position="23"/>
        <end position="229"/>
    </location>
</feature>
<evidence type="ECO:0000313" key="4">
    <source>
        <dbReference type="Proteomes" id="UP000540423"/>
    </source>
</evidence>
<organism evidence="3 4">
    <name type="scientific">Streptomyces candidus</name>
    <dbReference type="NCBI Taxonomy" id="67283"/>
    <lineage>
        <taxon>Bacteria</taxon>
        <taxon>Bacillati</taxon>
        <taxon>Actinomycetota</taxon>
        <taxon>Actinomycetes</taxon>
        <taxon>Kitasatosporales</taxon>
        <taxon>Streptomycetaceae</taxon>
        <taxon>Streptomyces</taxon>
    </lineage>
</organism>
<keyword evidence="2" id="KW-0732">Signal</keyword>
<feature type="compositionally biased region" description="Low complexity" evidence="1">
    <location>
        <begin position="181"/>
        <end position="212"/>
    </location>
</feature>
<gene>
    <name evidence="3" type="ORF">HNQ79_002142</name>
</gene>